<comment type="function">
    <text evidence="4">Binds as a heterodimer with protein bS6 to the central domain of the 16S rRNA, where it helps stabilize the platform of the 30S subunit.</text>
</comment>
<dbReference type="EMBL" id="LBUZ01000028">
    <property type="protein sequence ID" value="KKQ74679.1"/>
    <property type="molecule type" value="Genomic_DNA"/>
</dbReference>
<keyword evidence="4" id="KW-0699">rRNA-binding</keyword>
<evidence type="ECO:0000313" key="6">
    <source>
        <dbReference type="EMBL" id="KKQ74679.1"/>
    </source>
</evidence>
<sequence>MARKKRKIRRKILKGVPKKCYFDEEKKEPMFSDTQTLLRFLTERGKIIPRSRSGLCAKHQKSLTLNIKYARHLALLPFVVRG</sequence>
<evidence type="ECO:0000256" key="4">
    <source>
        <dbReference type="HAMAP-Rule" id="MF_00270"/>
    </source>
</evidence>
<dbReference type="InterPro" id="IPR001648">
    <property type="entry name" value="Ribosomal_bS18"/>
</dbReference>
<dbReference type="GO" id="GO:0006412">
    <property type="term" value="P:translation"/>
    <property type="evidence" value="ECO:0007669"/>
    <property type="project" value="UniProtKB-UniRule"/>
</dbReference>
<dbReference type="HAMAP" id="MF_00270">
    <property type="entry name" value="Ribosomal_bS18"/>
    <property type="match status" value="1"/>
</dbReference>
<keyword evidence="3 4" id="KW-0687">Ribonucleoprotein</keyword>
<dbReference type="GO" id="GO:0022627">
    <property type="term" value="C:cytosolic small ribosomal subunit"/>
    <property type="evidence" value="ECO:0007669"/>
    <property type="project" value="TreeGrafter"/>
</dbReference>
<dbReference type="PANTHER" id="PTHR13479:SF40">
    <property type="entry name" value="SMALL RIBOSOMAL SUBUNIT PROTEIN BS18M"/>
    <property type="match status" value="1"/>
</dbReference>
<comment type="caution">
    <text evidence="6">The sequence shown here is derived from an EMBL/GenBank/DDBJ whole genome shotgun (WGS) entry which is preliminary data.</text>
</comment>
<dbReference type="Gene3D" id="4.10.640.10">
    <property type="entry name" value="Ribosomal protein S18"/>
    <property type="match status" value="1"/>
</dbReference>
<evidence type="ECO:0000313" key="7">
    <source>
        <dbReference type="Proteomes" id="UP000034181"/>
    </source>
</evidence>
<organism evidence="6 7">
    <name type="scientific">Candidatus Woesebacteria bacterium GW2011_GWB1_38_5b</name>
    <dbReference type="NCBI Taxonomy" id="1618569"/>
    <lineage>
        <taxon>Bacteria</taxon>
        <taxon>Candidatus Woeseibacteriota</taxon>
    </lineage>
</organism>
<dbReference type="GO" id="GO:0003735">
    <property type="term" value="F:structural constituent of ribosome"/>
    <property type="evidence" value="ECO:0007669"/>
    <property type="project" value="InterPro"/>
</dbReference>
<dbReference type="Pfam" id="PF01084">
    <property type="entry name" value="Ribosomal_S18"/>
    <property type="match status" value="1"/>
</dbReference>
<reference evidence="6 7" key="1">
    <citation type="journal article" date="2015" name="Nature">
        <title>rRNA introns, odd ribosomes, and small enigmatic genomes across a large radiation of phyla.</title>
        <authorList>
            <person name="Brown C.T."/>
            <person name="Hug L.A."/>
            <person name="Thomas B.C."/>
            <person name="Sharon I."/>
            <person name="Castelle C.J."/>
            <person name="Singh A."/>
            <person name="Wilkins M.J."/>
            <person name="Williams K.H."/>
            <person name="Banfield J.F."/>
        </authorList>
    </citation>
    <scope>NUCLEOTIDE SEQUENCE [LARGE SCALE GENOMIC DNA]</scope>
</reference>
<dbReference type="PRINTS" id="PR00974">
    <property type="entry name" value="RIBOSOMALS18"/>
</dbReference>
<dbReference type="InterPro" id="IPR036870">
    <property type="entry name" value="Ribosomal_bS18_sf"/>
</dbReference>
<gene>
    <name evidence="4" type="primary">rpsR</name>
    <name evidence="6" type="ORF">US96_C0028G0003</name>
</gene>
<dbReference type="AlphaFoldDB" id="A0A0G0MLW5"/>
<accession>A0A0G0MLW5</accession>
<evidence type="ECO:0000256" key="1">
    <source>
        <dbReference type="ARBA" id="ARBA00005589"/>
    </source>
</evidence>
<keyword evidence="2 4" id="KW-0689">Ribosomal protein</keyword>
<keyword evidence="4" id="KW-0694">RNA-binding</keyword>
<comment type="subunit">
    <text evidence="4">Part of the 30S ribosomal subunit. Forms a tight heterodimer with protein bS6.</text>
</comment>
<dbReference type="Proteomes" id="UP000034181">
    <property type="component" value="Unassembled WGS sequence"/>
</dbReference>
<dbReference type="PANTHER" id="PTHR13479">
    <property type="entry name" value="30S RIBOSOMAL PROTEIN S18"/>
    <property type="match status" value="1"/>
</dbReference>
<evidence type="ECO:0000256" key="2">
    <source>
        <dbReference type="ARBA" id="ARBA00022980"/>
    </source>
</evidence>
<comment type="similarity">
    <text evidence="1 4 5">Belongs to the bacterial ribosomal protein bS18 family.</text>
</comment>
<name>A0A0G0MLW5_9BACT</name>
<evidence type="ECO:0000256" key="3">
    <source>
        <dbReference type="ARBA" id="ARBA00023274"/>
    </source>
</evidence>
<dbReference type="GO" id="GO:0070181">
    <property type="term" value="F:small ribosomal subunit rRNA binding"/>
    <property type="evidence" value="ECO:0007669"/>
    <property type="project" value="TreeGrafter"/>
</dbReference>
<dbReference type="NCBIfam" id="TIGR00165">
    <property type="entry name" value="S18"/>
    <property type="match status" value="1"/>
</dbReference>
<evidence type="ECO:0000256" key="5">
    <source>
        <dbReference type="RuleBase" id="RU003910"/>
    </source>
</evidence>
<dbReference type="SUPFAM" id="SSF46911">
    <property type="entry name" value="Ribosomal protein S18"/>
    <property type="match status" value="1"/>
</dbReference>
<proteinExistence type="inferred from homology"/>
<protein>
    <recommendedName>
        <fullName evidence="4">Small ribosomal subunit protein bS18</fullName>
    </recommendedName>
</protein>